<dbReference type="InterPro" id="IPR022793">
    <property type="entry name" value="Rrn10"/>
</dbReference>
<keyword evidence="3" id="KW-1185">Reference proteome</keyword>
<sequence length="192" mass="21952">MNISENERKLLNNTDVYNACNGEYYKGRAVNREFLKTSTTHKLITGEKGLKLVIDKDADDVDMVYTSRGTAIPPDELLDMMKPDDLKIPIKHREDFKSGGLPDSELLKSIHYFVSRRLTKNEKSAKKYARRMDETALMAMGILVESWVDRLLDKDTCRLFLADPEEEEESDEENENSEDNESTSSTSSSEDE</sequence>
<dbReference type="PANTHER" id="PTHR28054">
    <property type="entry name" value="RNA POLYMERASE I-SPECIFIC TRANSCRIPTION INITIATION FACTOR RRN10"/>
    <property type="match status" value="1"/>
</dbReference>
<evidence type="ECO:0000256" key="1">
    <source>
        <dbReference type="SAM" id="MobiDB-lite"/>
    </source>
</evidence>
<dbReference type="OrthoDB" id="2565191at2759"/>
<dbReference type="HOGENOM" id="CLU_105114_0_0_1"/>
<dbReference type="Proteomes" id="UP000000709">
    <property type="component" value="Unassembled WGS sequence"/>
</dbReference>
<dbReference type="KEGG" id="spaa:SPAPADRAFT_134238"/>
<feature type="compositionally biased region" description="Low complexity" evidence="1">
    <location>
        <begin position="182"/>
        <end position="192"/>
    </location>
</feature>
<dbReference type="OMA" id="ILVESWV"/>
<evidence type="ECO:0000313" key="3">
    <source>
        <dbReference type="Proteomes" id="UP000000709"/>
    </source>
</evidence>
<dbReference type="Pfam" id="PF05234">
    <property type="entry name" value="UAF_Rrn10"/>
    <property type="match status" value="1"/>
</dbReference>
<accession>G3AHS3</accession>
<reference evidence="2 3" key="1">
    <citation type="journal article" date="2011" name="Proc. Natl. Acad. Sci. U.S.A.">
        <title>Comparative genomics of xylose-fermenting fungi for enhanced biofuel production.</title>
        <authorList>
            <person name="Wohlbach D.J."/>
            <person name="Kuo A."/>
            <person name="Sato T.K."/>
            <person name="Potts K.M."/>
            <person name="Salamov A.A."/>
            <person name="LaButti K.M."/>
            <person name="Sun H."/>
            <person name="Clum A."/>
            <person name="Pangilinan J.L."/>
            <person name="Lindquist E.A."/>
            <person name="Lucas S."/>
            <person name="Lapidus A."/>
            <person name="Jin M."/>
            <person name="Gunawan C."/>
            <person name="Balan V."/>
            <person name="Dale B.E."/>
            <person name="Jeffries T.W."/>
            <person name="Zinkel R."/>
            <person name="Barry K.W."/>
            <person name="Grigoriev I.V."/>
            <person name="Gasch A.P."/>
        </authorList>
    </citation>
    <scope>NUCLEOTIDE SEQUENCE [LARGE SCALE GENOMIC DNA]</scope>
    <source>
        <strain evidence="3">NRRL Y-27907 / 11-Y1</strain>
    </source>
</reference>
<dbReference type="PANTHER" id="PTHR28054:SF1">
    <property type="entry name" value="RNA POLYMERASE I-SPECIFIC TRANSCRIPTION INITIATION FACTOR RRN10"/>
    <property type="match status" value="1"/>
</dbReference>
<organism evidence="3">
    <name type="scientific">Spathaspora passalidarum (strain NRRL Y-27907 / 11-Y1)</name>
    <dbReference type="NCBI Taxonomy" id="619300"/>
    <lineage>
        <taxon>Eukaryota</taxon>
        <taxon>Fungi</taxon>
        <taxon>Dikarya</taxon>
        <taxon>Ascomycota</taxon>
        <taxon>Saccharomycotina</taxon>
        <taxon>Pichiomycetes</taxon>
        <taxon>Debaryomycetaceae</taxon>
        <taxon>Spathaspora</taxon>
    </lineage>
</organism>
<gene>
    <name evidence="2" type="ORF">SPAPADRAFT_134238</name>
</gene>
<feature type="region of interest" description="Disordered" evidence="1">
    <location>
        <begin position="161"/>
        <end position="192"/>
    </location>
</feature>
<feature type="compositionally biased region" description="Acidic residues" evidence="1">
    <location>
        <begin position="163"/>
        <end position="181"/>
    </location>
</feature>
<dbReference type="GeneID" id="18869793"/>
<protein>
    <submittedName>
        <fullName evidence="2">Uncharacterized protein</fullName>
    </submittedName>
</protein>
<dbReference type="RefSeq" id="XP_007373821.1">
    <property type="nucleotide sequence ID" value="XM_007373759.1"/>
</dbReference>
<proteinExistence type="predicted"/>
<dbReference type="EMBL" id="GL996500">
    <property type="protein sequence ID" value="EGW34237.1"/>
    <property type="molecule type" value="Genomic_DNA"/>
</dbReference>
<evidence type="ECO:0000313" key="2">
    <source>
        <dbReference type="EMBL" id="EGW34237.1"/>
    </source>
</evidence>
<dbReference type="AlphaFoldDB" id="G3AHS3"/>
<dbReference type="GO" id="GO:0006360">
    <property type="term" value="P:transcription by RNA polymerase I"/>
    <property type="evidence" value="ECO:0007669"/>
    <property type="project" value="InterPro"/>
</dbReference>
<dbReference type="InParanoid" id="G3AHS3"/>
<dbReference type="eggNOG" id="ENOG502S1BQ">
    <property type="taxonomic scope" value="Eukaryota"/>
</dbReference>
<name>G3AHS3_SPAPN</name>